<feature type="chain" id="PRO_5004484073" evidence="2">
    <location>
        <begin position="23"/>
        <end position="376"/>
    </location>
</feature>
<sequence length="376" mass="44248">MTKRSRVLVILFIMLQMLGALSQPIPKDLVAEIQTIKNKQIKKITDLDNQANDIEKKMDELFNQANKIRLAKTKAKINDTLTRADNIFKNQTENEVREIDNHWKQFSNDTSKIVENQRKVAGYTKKNYLAQKKLLKFLKQQVVKENAALEEKRKQMKIARENEIKELKTIQTALRIAKMKGMAERAKAEEERHTMLHKAAEEEKLATLAEIAEKKKTVKMWKRKIQELIASEKEHHRVLDEIELAKRNARITQTRKEGVQKLREKEQQAARTSQIKAMIRRKMEKERLQKFNLELFKRRCEALKKAYNKKPKKLVHLCIPQSNIKLMGKMRKCLPIWKEDLPNLKQKLDTADKYRVKIAKKSTQPDPQIELIVPVY</sequence>
<feature type="coiled-coil region" evidence="1">
    <location>
        <begin position="37"/>
        <end position="71"/>
    </location>
</feature>
<keyword evidence="2" id="KW-0732">Signal</keyword>
<protein>
    <submittedName>
        <fullName evidence="3">Uncharacterized protein</fullName>
    </submittedName>
</protein>
<evidence type="ECO:0000313" key="3">
    <source>
        <dbReference type="EMBL" id="BAN40789.1"/>
    </source>
</evidence>
<dbReference type="EMBL" id="AK422299">
    <property type="protein sequence ID" value="BAN40789.1"/>
    <property type="molecule type" value="mRNA"/>
</dbReference>
<feature type="signal peptide" evidence="2">
    <location>
        <begin position="1"/>
        <end position="22"/>
    </location>
</feature>
<proteinExistence type="evidence at transcript level"/>
<evidence type="ECO:0000256" key="2">
    <source>
        <dbReference type="SAM" id="SignalP"/>
    </source>
</evidence>
<keyword evidence="1" id="KW-0175">Coiled coil</keyword>
<dbReference type="AlphaFoldDB" id="S0B0U7"/>
<accession>S0B0U7</accession>
<reference evidence="3" key="1">
    <citation type="submission" date="2012-06" db="EMBL/GenBank/DDBJ databases">
        <title>Short 5' UTR of Entamoeba genes.</title>
        <authorList>
            <person name="Hiranuka K."/>
            <person name="Kumagai M."/>
            <person name="Wakaguri H."/>
            <person name="Suzuki Y."/>
            <person name="Sugano S."/>
            <person name="Watanabe J."/>
            <person name="Makioka A."/>
        </authorList>
    </citation>
    <scope>NUCLEOTIDE SEQUENCE</scope>
    <source>
        <strain evidence="3">IP1</strain>
    </source>
</reference>
<feature type="coiled-coil region" evidence="1">
    <location>
        <begin position="135"/>
        <end position="203"/>
    </location>
</feature>
<evidence type="ECO:0000256" key="1">
    <source>
        <dbReference type="SAM" id="Coils"/>
    </source>
</evidence>
<organism evidence="3">
    <name type="scientific">Entamoeba invadens</name>
    <dbReference type="NCBI Taxonomy" id="33085"/>
    <lineage>
        <taxon>Eukaryota</taxon>
        <taxon>Amoebozoa</taxon>
        <taxon>Evosea</taxon>
        <taxon>Archamoebae</taxon>
        <taxon>Mastigamoebida</taxon>
        <taxon>Entamoebidae</taxon>
        <taxon>Entamoeba</taxon>
    </lineage>
</organism>
<name>S0B0U7_ENTIV</name>
<dbReference type="VEuPathDB" id="AmoebaDB:EIN_183470"/>